<keyword evidence="4" id="KW-1185">Reference proteome</keyword>
<dbReference type="SUPFAM" id="SSF50199">
    <property type="entry name" value="Staphylococcal nuclease"/>
    <property type="match status" value="2"/>
</dbReference>
<dbReference type="Gene3D" id="2.40.50.90">
    <property type="match status" value="2"/>
</dbReference>
<dbReference type="PROSITE" id="PS01123">
    <property type="entry name" value="TNASE_1"/>
    <property type="match status" value="1"/>
</dbReference>
<dbReference type="InterPro" id="IPR035437">
    <property type="entry name" value="SNase_OB-fold_sf"/>
</dbReference>
<dbReference type="SUPFAM" id="SSF52317">
    <property type="entry name" value="Class I glutamine amidotransferase-like"/>
    <property type="match status" value="1"/>
</dbReference>
<dbReference type="Pfam" id="PF14258">
    <property type="entry name" value="DUF4350"/>
    <property type="match status" value="1"/>
</dbReference>
<accession>A0ABD5VEW8</accession>
<evidence type="ECO:0000313" key="3">
    <source>
        <dbReference type="EMBL" id="MFC6952496.1"/>
    </source>
</evidence>
<name>A0ABD5VEW8_9EURY</name>
<dbReference type="EMBL" id="JBHSXN010000001">
    <property type="protein sequence ID" value="MFC6952496.1"/>
    <property type="molecule type" value="Genomic_DNA"/>
</dbReference>
<dbReference type="Proteomes" id="UP001596395">
    <property type="component" value="Unassembled WGS sequence"/>
</dbReference>
<reference evidence="3 4" key="1">
    <citation type="journal article" date="2019" name="Int. J. Syst. Evol. Microbiol.">
        <title>The Global Catalogue of Microorganisms (GCM) 10K type strain sequencing project: providing services to taxonomists for standard genome sequencing and annotation.</title>
        <authorList>
            <consortium name="The Broad Institute Genomics Platform"/>
            <consortium name="The Broad Institute Genome Sequencing Center for Infectious Disease"/>
            <person name="Wu L."/>
            <person name="Ma J."/>
        </authorList>
    </citation>
    <scope>NUCLEOTIDE SEQUENCE [LARGE SCALE GENOMIC DNA]</scope>
    <source>
        <strain evidence="3 4">GX26</strain>
    </source>
</reference>
<protein>
    <submittedName>
        <fullName evidence="3">DUF4350 domain-containing protein</fullName>
    </submittedName>
</protein>
<organism evidence="3 4">
    <name type="scientific">Halorubellus litoreus</name>
    <dbReference type="NCBI Taxonomy" id="755308"/>
    <lineage>
        <taxon>Archaea</taxon>
        <taxon>Methanobacteriati</taxon>
        <taxon>Methanobacteriota</taxon>
        <taxon>Stenosarchaea group</taxon>
        <taxon>Halobacteria</taxon>
        <taxon>Halobacteriales</taxon>
        <taxon>Halorubellaceae</taxon>
        <taxon>Halorubellus</taxon>
    </lineage>
</organism>
<evidence type="ECO:0000259" key="2">
    <source>
        <dbReference type="PROSITE" id="PS50830"/>
    </source>
</evidence>
<dbReference type="PROSITE" id="PS50830">
    <property type="entry name" value="TNASE_3"/>
    <property type="match status" value="1"/>
</dbReference>
<dbReference type="InterPro" id="IPR029062">
    <property type="entry name" value="Class_I_gatase-like"/>
</dbReference>
<proteinExistence type="predicted"/>
<evidence type="ECO:0000313" key="4">
    <source>
        <dbReference type="Proteomes" id="UP001596395"/>
    </source>
</evidence>
<sequence>MGGDATAGQAPAGERTGTVVDVQDGDTITVEFEDGTTEDVRLLGVDAPERAVSRQFERPEEWEGLAYREDRSLLQLRFDSVSSLHAPDGTPLSDDSVVAVRSESTARVEDTDGEGPTVATDGEIPLVAVSGRVVGFGAIMVDGAPNFDEDNEEFLLNVWDEVVGSGTVLWDEGHDQFFDTEEVEAFPTHAEDHGYSVRGTTSLVDDLPDADALVVTSPSKAFSDAELDAVASFVDDGGAVFLHNQADYNDFDATGNHNAIADALDLEFRFGDDQVLDDEHNGGQPFVPTTRNFSSAFASFFRDREGIDGVPARSSEHLLAAAEDATAFARDRLADETVTLAFDGDEPTRDGSDRLLAYVRYEDDDGEQRRFNRELVANGLGRVFDSGFAAHREFQRLEREARAAGRGVWTESDVSSAPSYRNRRVESLYFPAPASVRTMDGQLPRDRAPVRAMSTATQDGSPAVPYDVGIPLVGVDPESRVALVGAPLVDERYEALEGYGVDTSTYENHAFLTNLAAALADRDGDVLVDGAHGQYAAAHAPAAEQAAYYQRYLEGQGLNLEQRNEVTAETLGDARALVVATPASSFSPAELDALASFRDAGGAVVLLGSGAVERDRLEYLNDVAGGLGSDLRFNADAVTDAANGLGGDPAVFETRSFARPYGGLFEAFDGTASLPGRAAQGGSTPGTTPETTSPATTTFPAVDASSGPLDGLLVPGAVAAGGLATVLAALGLRRGGGARDDEAVTDGGDAR</sequence>
<dbReference type="InterPro" id="IPR025646">
    <property type="entry name" value="DUF4350"/>
</dbReference>
<dbReference type="RefSeq" id="WP_336349470.1">
    <property type="nucleotide sequence ID" value="NZ_JAZAQL010000001.1"/>
</dbReference>
<feature type="compositionally biased region" description="Low complexity" evidence="1">
    <location>
        <begin position="681"/>
        <end position="696"/>
    </location>
</feature>
<evidence type="ECO:0000256" key="1">
    <source>
        <dbReference type="SAM" id="MobiDB-lite"/>
    </source>
</evidence>
<dbReference type="AlphaFoldDB" id="A0ABD5VEW8"/>
<feature type="domain" description="TNase-like" evidence="2">
    <location>
        <begin position="13"/>
        <end position="411"/>
    </location>
</feature>
<gene>
    <name evidence="3" type="ORF">ACFQGB_06435</name>
</gene>
<comment type="caution">
    <text evidence="3">The sequence shown here is derived from an EMBL/GenBank/DDBJ whole genome shotgun (WGS) entry which is preliminary data.</text>
</comment>
<dbReference type="InterPro" id="IPR016071">
    <property type="entry name" value="Staphylococal_nuclease_OB-fold"/>
</dbReference>
<feature type="region of interest" description="Disordered" evidence="1">
    <location>
        <begin position="674"/>
        <end position="696"/>
    </location>
</feature>
<dbReference type="InterPro" id="IPR002071">
    <property type="entry name" value="Thermonucl_AS"/>
</dbReference>
<dbReference type="SMART" id="SM00318">
    <property type="entry name" value="SNc"/>
    <property type="match status" value="1"/>
</dbReference>